<dbReference type="OrthoDB" id="1058301at2759"/>
<evidence type="ECO:0000256" key="2">
    <source>
        <dbReference type="SAM" id="Phobius"/>
    </source>
</evidence>
<accession>A0A9P8L300</accession>
<dbReference type="PROSITE" id="PS51704">
    <property type="entry name" value="GP_PDE"/>
    <property type="match status" value="1"/>
</dbReference>
<dbReference type="EMBL" id="JAGHQL010000074">
    <property type="protein sequence ID" value="KAH0541598.1"/>
    <property type="molecule type" value="Genomic_DNA"/>
</dbReference>
<dbReference type="InterPro" id="IPR017946">
    <property type="entry name" value="PLC-like_Pdiesterase_TIM-brl"/>
</dbReference>
<dbReference type="GO" id="GO:0008081">
    <property type="term" value="F:phosphoric diester hydrolase activity"/>
    <property type="evidence" value="ECO:0007669"/>
    <property type="project" value="InterPro"/>
</dbReference>
<dbReference type="SUPFAM" id="SSF51695">
    <property type="entry name" value="PLC-like phosphodiesterases"/>
    <property type="match status" value="1"/>
</dbReference>
<dbReference type="AlphaFoldDB" id="A0A9P8L300"/>
<dbReference type="CDD" id="cd08570">
    <property type="entry name" value="GDPD_YPL206cp_fungi"/>
    <property type="match status" value="1"/>
</dbReference>
<dbReference type="Pfam" id="PF03009">
    <property type="entry name" value="GDPD"/>
    <property type="match status" value="1"/>
</dbReference>
<evidence type="ECO:0000256" key="1">
    <source>
        <dbReference type="SAM" id="MobiDB-lite"/>
    </source>
</evidence>
<keyword evidence="5" id="KW-1185">Reference proteome</keyword>
<dbReference type="InterPro" id="IPR030395">
    <property type="entry name" value="GP_PDE_dom"/>
</dbReference>
<keyword evidence="2" id="KW-0812">Transmembrane</keyword>
<dbReference type="PANTHER" id="PTHR43805:SF1">
    <property type="entry name" value="GP-PDE DOMAIN-CONTAINING PROTEIN"/>
    <property type="match status" value="1"/>
</dbReference>
<dbReference type="Gene3D" id="3.20.20.190">
    <property type="entry name" value="Phosphatidylinositol (PI) phosphodiesterase"/>
    <property type="match status" value="1"/>
</dbReference>
<dbReference type="Proteomes" id="UP000698800">
    <property type="component" value="Unassembled WGS sequence"/>
</dbReference>
<dbReference type="GO" id="GO:0006629">
    <property type="term" value="P:lipid metabolic process"/>
    <property type="evidence" value="ECO:0007669"/>
    <property type="project" value="InterPro"/>
</dbReference>
<sequence length="361" mass="40969">MTTSEHAPLLEAKLPHYAAAAFTRARHGKTGRQLPQAIAHRGYRAKYPENTMTAFTEAVRVGAHAIETDVHLSKDGVVVLSHDATLKRCFGREGKILDFDWSYLSSLRTLQEPHEHMPRLFDLLEYLASPGLENIWLILDIKVDNDADDVMRLIANTIRQVPPGMKRPWPERINLGCWTAKYLPLCETYLPNFPISHIGFNIYYARRFLKSPSVSSFNLLQRVMVGPLGHRFLCDAHAAGRSVFVWTVNDVGTMRWSIRRGVDGVLTDDPKKFLDVCREFREDIYLEEDRLTVRQYLGLVGFNIVAAVLNLLFRWRHELRDHMKKVTAKRKTMGTGNGNGAAACPGDRKQGGEQVDEDNDG</sequence>
<feature type="region of interest" description="Disordered" evidence="1">
    <location>
        <begin position="327"/>
        <end position="361"/>
    </location>
</feature>
<evidence type="ECO:0000313" key="4">
    <source>
        <dbReference type="EMBL" id="KAH0541598.1"/>
    </source>
</evidence>
<comment type="caution">
    <text evidence="4">The sequence shown here is derived from an EMBL/GenBank/DDBJ whole genome shotgun (WGS) entry which is preliminary data.</text>
</comment>
<keyword evidence="2" id="KW-1133">Transmembrane helix</keyword>
<evidence type="ECO:0000259" key="3">
    <source>
        <dbReference type="PROSITE" id="PS51704"/>
    </source>
</evidence>
<reference evidence="4" key="1">
    <citation type="submission" date="2021-03" db="EMBL/GenBank/DDBJ databases">
        <title>Comparative genomics and phylogenomic investigation of the class Geoglossomycetes provide insights into ecological specialization and systematics.</title>
        <authorList>
            <person name="Melie T."/>
            <person name="Pirro S."/>
            <person name="Miller A.N."/>
            <person name="Quandt A."/>
        </authorList>
    </citation>
    <scope>NUCLEOTIDE SEQUENCE</scope>
    <source>
        <strain evidence="4">GBOQ0MN5Z8</strain>
    </source>
</reference>
<gene>
    <name evidence="4" type="ORF">FGG08_003946</name>
</gene>
<feature type="domain" description="GP-PDE" evidence="3">
    <location>
        <begin position="35"/>
        <end position="277"/>
    </location>
</feature>
<proteinExistence type="predicted"/>
<evidence type="ECO:0000313" key="5">
    <source>
        <dbReference type="Proteomes" id="UP000698800"/>
    </source>
</evidence>
<name>A0A9P8L300_9PEZI</name>
<keyword evidence="2" id="KW-0472">Membrane</keyword>
<dbReference type="PANTHER" id="PTHR43805">
    <property type="entry name" value="GLYCEROPHOSPHORYL DIESTER PHOSPHODIESTERASE"/>
    <property type="match status" value="1"/>
</dbReference>
<feature type="transmembrane region" description="Helical" evidence="2">
    <location>
        <begin position="296"/>
        <end position="315"/>
    </location>
</feature>
<protein>
    <recommendedName>
        <fullName evidence="3">GP-PDE domain-containing protein</fullName>
    </recommendedName>
</protein>
<organism evidence="4 5">
    <name type="scientific">Glutinoglossum americanum</name>
    <dbReference type="NCBI Taxonomy" id="1670608"/>
    <lineage>
        <taxon>Eukaryota</taxon>
        <taxon>Fungi</taxon>
        <taxon>Dikarya</taxon>
        <taxon>Ascomycota</taxon>
        <taxon>Pezizomycotina</taxon>
        <taxon>Geoglossomycetes</taxon>
        <taxon>Geoglossales</taxon>
        <taxon>Geoglossaceae</taxon>
        <taxon>Glutinoglossum</taxon>
    </lineage>
</organism>